<proteinExistence type="predicted"/>
<dbReference type="AlphaFoldDB" id="A0A0C9YVS8"/>
<organism evidence="1 2">
    <name type="scientific">Pisolithus microcarpus 441</name>
    <dbReference type="NCBI Taxonomy" id="765257"/>
    <lineage>
        <taxon>Eukaryota</taxon>
        <taxon>Fungi</taxon>
        <taxon>Dikarya</taxon>
        <taxon>Basidiomycota</taxon>
        <taxon>Agaricomycotina</taxon>
        <taxon>Agaricomycetes</taxon>
        <taxon>Agaricomycetidae</taxon>
        <taxon>Boletales</taxon>
        <taxon>Sclerodermatineae</taxon>
        <taxon>Pisolithaceae</taxon>
        <taxon>Pisolithus</taxon>
    </lineage>
</organism>
<dbReference type="Proteomes" id="UP000054018">
    <property type="component" value="Unassembled WGS sequence"/>
</dbReference>
<protein>
    <submittedName>
        <fullName evidence="1">Uncharacterized protein</fullName>
    </submittedName>
</protein>
<evidence type="ECO:0000313" key="2">
    <source>
        <dbReference type="Proteomes" id="UP000054018"/>
    </source>
</evidence>
<dbReference type="EMBL" id="KN833813">
    <property type="protein sequence ID" value="KIK18064.1"/>
    <property type="molecule type" value="Genomic_DNA"/>
</dbReference>
<dbReference type="OrthoDB" id="2687443at2759"/>
<name>A0A0C9YVS8_9AGAM</name>
<feature type="non-terminal residue" evidence="1">
    <location>
        <position position="1"/>
    </location>
</feature>
<reference evidence="1 2" key="1">
    <citation type="submission" date="2014-04" db="EMBL/GenBank/DDBJ databases">
        <authorList>
            <consortium name="DOE Joint Genome Institute"/>
            <person name="Kuo A."/>
            <person name="Kohler A."/>
            <person name="Costa M.D."/>
            <person name="Nagy L.G."/>
            <person name="Floudas D."/>
            <person name="Copeland A."/>
            <person name="Barry K.W."/>
            <person name="Cichocki N."/>
            <person name="Veneault-Fourrey C."/>
            <person name="LaButti K."/>
            <person name="Lindquist E.A."/>
            <person name="Lipzen A."/>
            <person name="Lundell T."/>
            <person name="Morin E."/>
            <person name="Murat C."/>
            <person name="Sun H."/>
            <person name="Tunlid A."/>
            <person name="Henrissat B."/>
            <person name="Grigoriev I.V."/>
            <person name="Hibbett D.S."/>
            <person name="Martin F."/>
            <person name="Nordberg H.P."/>
            <person name="Cantor M.N."/>
            <person name="Hua S.X."/>
        </authorList>
    </citation>
    <scope>NUCLEOTIDE SEQUENCE [LARGE SCALE GENOMIC DNA]</scope>
    <source>
        <strain evidence="1 2">441</strain>
    </source>
</reference>
<sequence>ELNVDPLTLGEFEAMVWKDFAGIGPFPTYILPPTMESIPTLSANFFAPTVPTSRGPPLSLARIAIPLLHALHVLSHHHISPLQISRPVSSNFTIS</sequence>
<gene>
    <name evidence="1" type="ORF">PISMIDRAFT_110161</name>
</gene>
<reference evidence="2" key="2">
    <citation type="submission" date="2015-01" db="EMBL/GenBank/DDBJ databases">
        <title>Evolutionary Origins and Diversification of the Mycorrhizal Mutualists.</title>
        <authorList>
            <consortium name="DOE Joint Genome Institute"/>
            <consortium name="Mycorrhizal Genomics Consortium"/>
            <person name="Kohler A."/>
            <person name="Kuo A."/>
            <person name="Nagy L.G."/>
            <person name="Floudas D."/>
            <person name="Copeland A."/>
            <person name="Barry K.W."/>
            <person name="Cichocki N."/>
            <person name="Veneault-Fourrey C."/>
            <person name="LaButti K."/>
            <person name="Lindquist E.A."/>
            <person name="Lipzen A."/>
            <person name="Lundell T."/>
            <person name="Morin E."/>
            <person name="Murat C."/>
            <person name="Riley R."/>
            <person name="Ohm R."/>
            <person name="Sun H."/>
            <person name="Tunlid A."/>
            <person name="Henrissat B."/>
            <person name="Grigoriev I.V."/>
            <person name="Hibbett D.S."/>
            <person name="Martin F."/>
        </authorList>
    </citation>
    <scope>NUCLEOTIDE SEQUENCE [LARGE SCALE GENOMIC DNA]</scope>
    <source>
        <strain evidence="2">441</strain>
    </source>
</reference>
<keyword evidence="2" id="KW-1185">Reference proteome</keyword>
<dbReference type="HOGENOM" id="CLU_2378470_0_0_1"/>
<accession>A0A0C9YVS8</accession>
<evidence type="ECO:0000313" key="1">
    <source>
        <dbReference type="EMBL" id="KIK18064.1"/>
    </source>
</evidence>